<evidence type="ECO:0000256" key="3">
    <source>
        <dbReference type="ARBA" id="ARBA00014415"/>
    </source>
</evidence>
<keyword evidence="6 9" id="KW-0067">ATP-binding</keyword>
<dbReference type="FunFam" id="3.30.420.40:FF:000071">
    <property type="entry name" value="Molecular chaperone DnaK"/>
    <property type="match status" value="1"/>
</dbReference>
<dbReference type="SUPFAM" id="SSF53067">
    <property type="entry name" value="Actin-like ATPase domain"/>
    <property type="match status" value="2"/>
</dbReference>
<keyword evidence="5 9" id="KW-0547">Nucleotide-binding</keyword>
<dbReference type="CDD" id="cd10234">
    <property type="entry name" value="ASKHA_NBD_HSP70_DnaK-like"/>
    <property type="match status" value="1"/>
</dbReference>
<evidence type="ECO:0000313" key="14">
    <source>
        <dbReference type="Proteomes" id="UP000235670"/>
    </source>
</evidence>
<dbReference type="InterPro" id="IPR043129">
    <property type="entry name" value="ATPase_NBD"/>
</dbReference>
<dbReference type="OrthoDB" id="9766019at2"/>
<evidence type="ECO:0000313" key="13">
    <source>
        <dbReference type="EMBL" id="PMC52892.1"/>
    </source>
</evidence>
<dbReference type="EMBL" id="PNGT01000002">
    <property type="protein sequence ID" value="PMC52892.1"/>
    <property type="molecule type" value="Genomic_DNA"/>
</dbReference>
<protein>
    <recommendedName>
        <fullName evidence="3 9">Chaperone protein DnaK</fullName>
    </recommendedName>
    <alternativeName>
        <fullName evidence="9">HSP70</fullName>
    </alternativeName>
    <alternativeName>
        <fullName evidence="9">Heat shock 70 kDa protein</fullName>
    </alternativeName>
    <alternativeName>
        <fullName evidence="9">Heat shock protein 70</fullName>
    </alternativeName>
</protein>
<keyword evidence="11" id="KW-0175">Coiled coil</keyword>
<reference evidence="13 14" key="1">
    <citation type="submission" date="2017-09" db="EMBL/GenBank/DDBJ databases">
        <title>Bacterial strain isolated from the female urinary microbiota.</title>
        <authorList>
            <person name="Thomas-White K."/>
            <person name="Kumar N."/>
            <person name="Forster S."/>
            <person name="Putonti C."/>
            <person name="Lawley T."/>
            <person name="Wolfe A.J."/>
        </authorList>
    </citation>
    <scope>NUCLEOTIDE SEQUENCE [LARGE SCALE GENOMIC DNA]</scope>
    <source>
        <strain evidence="13 14">UMB0186</strain>
    </source>
</reference>
<dbReference type="FunFam" id="3.90.640.10:FF:000003">
    <property type="entry name" value="Molecular chaperone DnaK"/>
    <property type="match status" value="1"/>
</dbReference>
<dbReference type="FunFam" id="2.60.34.10:FF:000014">
    <property type="entry name" value="Chaperone protein DnaK HSP70"/>
    <property type="match status" value="1"/>
</dbReference>
<feature type="modified residue" description="Phosphothreonine; by autocatalysis" evidence="9">
    <location>
        <position position="173"/>
    </location>
</feature>
<dbReference type="RefSeq" id="WP_102189574.1">
    <property type="nucleotide sequence ID" value="NZ_JAPWBV010000002.1"/>
</dbReference>
<dbReference type="PANTHER" id="PTHR19375">
    <property type="entry name" value="HEAT SHOCK PROTEIN 70KDA"/>
    <property type="match status" value="1"/>
</dbReference>
<evidence type="ECO:0000256" key="6">
    <source>
        <dbReference type="ARBA" id="ARBA00022840"/>
    </source>
</evidence>
<dbReference type="PROSITE" id="PS01036">
    <property type="entry name" value="HSP70_3"/>
    <property type="match status" value="1"/>
</dbReference>
<dbReference type="STRING" id="84135.GCA_001052115_00130"/>
<evidence type="ECO:0000256" key="2">
    <source>
        <dbReference type="ARBA" id="ARBA00007381"/>
    </source>
</evidence>
<feature type="compositionally biased region" description="Acidic residues" evidence="12">
    <location>
        <begin position="591"/>
        <end position="605"/>
    </location>
</feature>
<evidence type="ECO:0000256" key="10">
    <source>
        <dbReference type="RuleBase" id="RU003322"/>
    </source>
</evidence>
<comment type="induction">
    <text evidence="9">By stress conditions e.g. heat shock.</text>
</comment>
<evidence type="ECO:0000256" key="11">
    <source>
        <dbReference type="SAM" id="Coils"/>
    </source>
</evidence>
<dbReference type="GO" id="GO:0005524">
    <property type="term" value="F:ATP binding"/>
    <property type="evidence" value="ECO:0007669"/>
    <property type="project" value="UniProtKB-UniRule"/>
</dbReference>
<dbReference type="InterPro" id="IPR012725">
    <property type="entry name" value="Chaperone_DnaK"/>
</dbReference>
<feature type="coiled-coil region" evidence="11">
    <location>
        <begin position="222"/>
        <end position="249"/>
    </location>
</feature>
<dbReference type="SUPFAM" id="SSF100934">
    <property type="entry name" value="Heat shock protein 70kD (HSP70), C-terminal subdomain"/>
    <property type="match status" value="1"/>
</dbReference>
<dbReference type="PRINTS" id="PR00301">
    <property type="entry name" value="HEATSHOCK70"/>
</dbReference>
<accession>A0A2N6SG26</accession>
<organism evidence="13 14">
    <name type="scientific">Gemella sanguinis</name>
    <dbReference type="NCBI Taxonomy" id="84135"/>
    <lineage>
        <taxon>Bacteria</taxon>
        <taxon>Bacillati</taxon>
        <taxon>Bacillota</taxon>
        <taxon>Bacilli</taxon>
        <taxon>Bacillales</taxon>
        <taxon>Gemellaceae</taxon>
        <taxon>Gemella</taxon>
    </lineage>
</organism>
<gene>
    <name evidence="9" type="primary">dnaK</name>
    <name evidence="13" type="ORF">CJ218_03075</name>
</gene>
<dbReference type="InterPro" id="IPR013126">
    <property type="entry name" value="Hsp_70_fam"/>
</dbReference>
<evidence type="ECO:0000256" key="9">
    <source>
        <dbReference type="HAMAP-Rule" id="MF_00332"/>
    </source>
</evidence>
<dbReference type="NCBIfam" id="TIGR02350">
    <property type="entry name" value="prok_dnaK"/>
    <property type="match status" value="1"/>
</dbReference>
<evidence type="ECO:0000256" key="5">
    <source>
        <dbReference type="ARBA" id="ARBA00022741"/>
    </source>
</evidence>
<comment type="caution">
    <text evidence="13">The sequence shown here is derived from an EMBL/GenBank/DDBJ whole genome shotgun (WGS) entry which is preliminary data.</text>
</comment>
<keyword evidence="7 9" id="KW-0346">Stress response</keyword>
<dbReference type="Gene3D" id="3.90.640.10">
    <property type="entry name" value="Actin, Chain A, domain 4"/>
    <property type="match status" value="1"/>
</dbReference>
<dbReference type="PROSITE" id="PS00329">
    <property type="entry name" value="HSP70_2"/>
    <property type="match status" value="1"/>
</dbReference>
<evidence type="ECO:0000256" key="7">
    <source>
        <dbReference type="ARBA" id="ARBA00023016"/>
    </source>
</evidence>
<dbReference type="HAMAP" id="MF_00332">
    <property type="entry name" value="DnaK"/>
    <property type="match status" value="1"/>
</dbReference>
<dbReference type="GO" id="GO:0140662">
    <property type="term" value="F:ATP-dependent protein folding chaperone"/>
    <property type="evidence" value="ECO:0007669"/>
    <property type="project" value="InterPro"/>
</dbReference>
<feature type="compositionally biased region" description="Low complexity" evidence="12">
    <location>
        <begin position="577"/>
        <end position="586"/>
    </location>
</feature>
<dbReference type="Pfam" id="PF00012">
    <property type="entry name" value="HSP70"/>
    <property type="match status" value="1"/>
</dbReference>
<feature type="region of interest" description="Disordered" evidence="12">
    <location>
        <begin position="577"/>
        <end position="605"/>
    </location>
</feature>
<keyword evidence="8 9" id="KW-0143">Chaperone</keyword>
<evidence type="ECO:0000256" key="1">
    <source>
        <dbReference type="ARBA" id="ARBA00002290"/>
    </source>
</evidence>
<dbReference type="AlphaFoldDB" id="A0A2N6SG26"/>
<dbReference type="GO" id="GO:0051082">
    <property type="term" value="F:unfolded protein binding"/>
    <property type="evidence" value="ECO:0007669"/>
    <property type="project" value="InterPro"/>
</dbReference>
<dbReference type="Gene3D" id="1.20.1270.10">
    <property type="match status" value="1"/>
</dbReference>
<dbReference type="Gene3D" id="3.30.420.40">
    <property type="match status" value="2"/>
</dbReference>
<dbReference type="InterPro" id="IPR029048">
    <property type="entry name" value="HSP70_C_sf"/>
</dbReference>
<evidence type="ECO:0000256" key="12">
    <source>
        <dbReference type="SAM" id="MobiDB-lite"/>
    </source>
</evidence>
<dbReference type="Proteomes" id="UP000235670">
    <property type="component" value="Unassembled WGS sequence"/>
</dbReference>
<dbReference type="SUPFAM" id="SSF100920">
    <property type="entry name" value="Heat shock protein 70kD (HSP70), peptide-binding domain"/>
    <property type="match status" value="1"/>
</dbReference>
<keyword evidence="4 9" id="KW-0597">Phosphoprotein</keyword>
<sequence length="605" mass="65136">MSKIIGIDLGTTYSAVAVLEGGEAKIIPNPEGNRTTPSVVAFKGDEIQVGEVAKRQAITNPNTVISIKRHMGTDYKVEVNGKKYSPQEISAMILQNLKATAESYLGEKVTKAVITVPAYFNDAQRQATKDAGKIAGLEVERIINEPTAAALAYGLDKTDIDQKVLVFDLGGGTFDVSILELGDGVFEVLATSGDNLLGGDDFDQAIIDYLVEEFKKEQGIDLSKDKMAMQRLKDAAEKAKKDLSGVTSTQISLPFISAGESGPVHLENTLTRAKFDELTRHLVERTLVPTRQALKDAGLTPSDIDQVILVGGSTRIPAVQEAIKKEMGKEPHKGVNPDEVVAMGAAIQGGVITGDVKDVVLLDVTPLSLGIETMGSVMTVLIPRNTTIPTSKSQVFSTAADNQPAVDIHVLQGERPMAADNKTLGRFQLTDIPAAPRGVPQIEVTFDIDKNGIVNVTAKDLGTQKQQKITIESSSSLSDEDIDRMVKEAEANADADAKRKEEADVRNEADQLSFQADKALEDAKDKVDQSLLDAIKTKNDVLKEAIKNNNFEEIKAAKDELNKAVQEMTMKLYEQANAAAGAQGANTESSNQDDDTIDADFTEKK</sequence>
<dbReference type="InterPro" id="IPR018181">
    <property type="entry name" value="Heat_shock_70_CS"/>
</dbReference>
<comment type="function">
    <text evidence="1 9">Acts as a chaperone.</text>
</comment>
<dbReference type="FunFam" id="1.20.1270.10:FF:000001">
    <property type="entry name" value="Molecular chaperone DnaK"/>
    <property type="match status" value="1"/>
</dbReference>
<evidence type="ECO:0000256" key="8">
    <source>
        <dbReference type="ARBA" id="ARBA00023186"/>
    </source>
</evidence>
<proteinExistence type="evidence at transcript level"/>
<dbReference type="NCBIfam" id="NF001413">
    <property type="entry name" value="PRK00290.1"/>
    <property type="match status" value="1"/>
</dbReference>
<dbReference type="PROSITE" id="PS00297">
    <property type="entry name" value="HSP70_1"/>
    <property type="match status" value="1"/>
</dbReference>
<comment type="similarity">
    <text evidence="2 9 10">Belongs to the heat shock protein 70 family.</text>
</comment>
<dbReference type="InterPro" id="IPR029047">
    <property type="entry name" value="HSP70_peptide-bd_sf"/>
</dbReference>
<name>A0A2N6SG26_9BACL</name>
<evidence type="ECO:0000256" key="4">
    <source>
        <dbReference type="ARBA" id="ARBA00022553"/>
    </source>
</evidence>
<dbReference type="Gene3D" id="2.60.34.10">
    <property type="entry name" value="Substrate Binding Domain Of DNAk, Chain A, domain 1"/>
    <property type="match status" value="1"/>
</dbReference>